<dbReference type="EMBL" id="JBBPBN010002537">
    <property type="protein sequence ID" value="KAK8475362.1"/>
    <property type="molecule type" value="Genomic_DNA"/>
</dbReference>
<sequence>MLLWNLWITRNRRIFESDGVYRDARLDRSRCMVREVLRAEEGSRGRQRSPMVVRQQHAQWIPPTPGAWKINVDGAHNQLDGSAWCGGIIRDSTGLWISGFSKFIGKCNALDAEF</sequence>
<organism evidence="1 2">
    <name type="scientific">Hibiscus sabdariffa</name>
    <name type="common">roselle</name>
    <dbReference type="NCBI Taxonomy" id="183260"/>
    <lineage>
        <taxon>Eukaryota</taxon>
        <taxon>Viridiplantae</taxon>
        <taxon>Streptophyta</taxon>
        <taxon>Embryophyta</taxon>
        <taxon>Tracheophyta</taxon>
        <taxon>Spermatophyta</taxon>
        <taxon>Magnoliopsida</taxon>
        <taxon>eudicotyledons</taxon>
        <taxon>Gunneridae</taxon>
        <taxon>Pentapetalae</taxon>
        <taxon>rosids</taxon>
        <taxon>malvids</taxon>
        <taxon>Malvales</taxon>
        <taxon>Malvaceae</taxon>
        <taxon>Malvoideae</taxon>
        <taxon>Hibiscus</taxon>
    </lineage>
</organism>
<protein>
    <recommendedName>
        <fullName evidence="3">RNase H type-1 domain-containing protein</fullName>
    </recommendedName>
</protein>
<dbReference type="InterPro" id="IPR053151">
    <property type="entry name" value="RNase_H-like"/>
</dbReference>
<evidence type="ECO:0008006" key="3">
    <source>
        <dbReference type="Google" id="ProtNLM"/>
    </source>
</evidence>
<name>A0ABR1Z773_9ROSI</name>
<proteinExistence type="predicted"/>
<keyword evidence="2" id="KW-1185">Reference proteome</keyword>
<evidence type="ECO:0000313" key="2">
    <source>
        <dbReference type="Proteomes" id="UP001396334"/>
    </source>
</evidence>
<dbReference type="PANTHER" id="PTHR47723">
    <property type="entry name" value="OS05G0353850 PROTEIN"/>
    <property type="match status" value="1"/>
</dbReference>
<dbReference type="PANTHER" id="PTHR47723:SF19">
    <property type="entry name" value="POLYNUCLEOTIDYL TRANSFERASE, RIBONUCLEASE H-LIKE SUPERFAMILY PROTEIN"/>
    <property type="match status" value="1"/>
</dbReference>
<gene>
    <name evidence="1" type="ORF">V6N11_069276</name>
</gene>
<reference evidence="1 2" key="1">
    <citation type="journal article" date="2024" name="G3 (Bethesda)">
        <title>Genome assembly of Hibiscus sabdariffa L. provides insights into metabolisms of medicinal natural products.</title>
        <authorList>
            <person name="Kim T."/>
        </authorList>
    </citation>
    <scope>NUCLEOTIDE SEQUENCE [LARGE SCALE GENOMIC DNA]</scope>
    <source>
        <strain evidence="1">TK-2024</strain>
        <tissue evidence="1">Old leaves</tissue>
    </source>
</reference>
<evidence type="ECO:0000313" key="1">
    <source>
        <dbReference type="EMBL" id="KAK8475362.1"/>
    </source>
</evidence>
<comment type="caution">
    <text evidence="1">The sequence shown here is derived from an EMBL/GenBank/DDBJ whole genome shotgun (WGS) entry which is preliminary data.</text>
</comment>
<accession>A0ABR1Z773</accession>
<dbReference type="Proteomes" id="UP001396334">
    <property type="component" value="Unassembled WGS sequence"/>
</dbReference>